<evidence type="ECO:0000313" key="3">
    <source>
        <dbReference type="EMBL" id="NKZ38946.1"/>
    </source>
</evidence>
<feature type="signal peptide" evidence="1">
    <location>
        <begin position="1"/>
        <end position="18"/>
    </location>
</feature>
<proteinExistence type="predicted"/>
<dbReference type="RefSeq" id="WP_168609107.1">
    <property type="nucleotide sequence ID" value="NZ_JAAZQD010000003.1"/>
</dbReference>
<dbReference type="Gene3D" id="3.10.450.590">
    <property type="match status" value="1"/>
</dbReference>
<dbReference type="InterPro" id="IPR053145">
    <property type="entry name" value="AB_hydrolase_Est10"/>
</dbReference>
<dbReference type="SUPFAM" id="SSF53474">
    <property type="entry name" value="alpha/beta-Hydrolases"/>
    <property type="match status" value="1"/>
</dbReference>
<dbReference type="Proteomes" id="UP000541636">
    <property type="component" value="Unassembled WGS sequence"/>
</dbReference>
<dbReference type="EMBL" id="JAAZQD010000003">
    <property type="protein sequence ID" value="NKZ38946.1"/>
    <property type="molecule type" value="Genomic_DNA"/>
</dbReference>
<dbReference type="PANTHER" id="PTHR43265:SF1">
    <property type="entry name" value="ESTERASE ESTD"/>
    <property type="match status" value="1"/>
</dbReference>
<protein>
    <submittedName>
        <fullName evidence="3">Alpha/beta fold hydrolase</fullName>
    </submittedName>
</protein>
<dbReference type="Pfam" id="PF12146">
    <property type="entry name" value="Hydrolase_4"/>
    <property type="match status" value="1"/>
</dbReference>
<feature type="chain" id="PRO_5032674668" evidence="1">
    <location>
        <begin position="19"/>
        <end position="449"/>
    </location>
</feature>
<keyword evidence="3" id="KW-0378">Hydrolase</keyword>
<dbReference type="GO" id="GO:0052689">
    <property type="term" value="F:carboxylic ester hydrolase activity"/>
    <property type="evidence" value="ECO:0007669"/>
    <property type="project" value="TreeGrafter"/>
</dbReference>
<comment type="caution">
    <text evidence="3">The sequence shown here is derived from an EMBL/GenBank/DDBJ whole genome shotgun (WGS) entry which is preliminary data.</text>
</comment>
<organism evidence="3 4">
    <name type="scientific">Oleiagrimonas citrea</name>
    <dbReference type="NCBI Taxonomy" id="1665687"/>
    <lineage>
        <taxon>Bacteria</taxon>
        <taxon>Pseudomonadati</taxon>
        <taxon>Pseudomonadota</taxon>
        <taxon>Gammaproteobacteria</taxon>
        <taxon>Lysobacterales</taxon>
        <taxon>Rhodanobacteraceae</taxon>
        <taxon>Oleiagrimonas</taxon>
    </lineage>
</organism>
<gene>
    <name evidence="3" type="ORF">HF690_08225</name>
</gene>
<keyword evidence="4" id="KW-1185">Reference proteome</keyword>
<sequence length="449" mass="49210">MKRLAFLAACLVALPSFAQSVPNCMQRSQQLLDALKAHNYAAATKHFDAQVAAVVTPDRLEQVWARGLPMRFGDYDGLAKGQAPKRQPDGVIVTPLHFARGWFHMRVTCNAKGAISGFRFLPGRTARPGEAEHAGPKAAHGDWGTSTPIEVTSPWGPLPGLLTLPKGKGPFPAVVLVGGSGPHDYDEAIGPNKPFRDIARGLAAHGIASLRYDKRTYAFPQRSERDMRMTIDKEVTDDAITAAHQLASHANIDLRRVFLVGHSLGAMLAPRIGRRDPSLAGLVLLAAPARSLLTVIGEQTRELGPGRGLSPQRIAKAEAARRDERKLLASADPAHPPKGRYLHAPQSYWMSLRDYDQVAVARSLHMPMLFLQGKADFQVSPTHDFARWKQVFANDPAVHFQAYPGLSHLFMHAGKTRTVADYMKPRHVAPKVIDDMAAWILKQSPRTAH</sequence>
<dbReference type="AlphaFoldDB" id="A0A846ZLT9"/>
<keyword evidence="1" id="KW-0732">Signal</keyword>
<dbReference type="InterPro" id="IPR029058">
    <property type="entry name" value="AB_hydrolase_fold"/>
</dbReference>
<dbReference type="InterPro" id="IPR022742">
    <property type="entry name" value="Hydrolase_4"/>
</dbReference>
<evidence type="ECO:0000259" key="2">
    <source>
        <dbReference type="Pfam" id="PF12146"/>
    </source>
</evidence>
<evidence type="ECO:0000313" key="4">
    <source>
        <dbReference type="Proteomes" id="UP000541636"/>
    </source>
</evidence>
<accession>A0A846ZLT9</accession>
<dbReference type="Gene3D" id="3.40.50.1820">
    <property type="entry name" value="alpha/beta hydrolase"/>
    <property type="match status" value="1"/>
</dbReference>
<dbReference type="PANTHER" id="PTHR43265">
    <property type="entry name" value="ESTERASE ESTD"/>
    <property type="match status" value="1"/>
</dbReference>
<evidence type="ECO:0000256" key="1">
    <source>
        <dbReference type="SAM" id="SignalP"/>
    </source>
</evidence>
<feature type="domain" description="Serine aminopeptidase S33" evidence="2">
    <location>
        <begin position="195"/>
        <end position="411"/>
    </location>
</feature>
<name>A0A846ZLT9_9GAMM</name>
<reference evidence="3 4" key="1">
    <citation type="journal article" date="2017" name="Int. J. Syst. Evol. Microbiol.">
        <title>Oleiagrimonas citrea sp. nov., a marine bacterium isolated from tidal flat sediment and emended description of the genus Oleiagrimonas Fang et al. 2015 and Oleiagrimonas soli.</title>
        <authorList>
            <person name="Yang S.H."/>
            <person name="Seo H.S."/>
            <person name="Seong C.N."/>
            <person name="Kwon K.K."/>
        </authorList>
    </citation>
    <scope>NUCLEOTIDE SEQUENCE [LARGE SCALE GENOMIC DNA]</scope>
    <source>
        <strain evidence="3 4">MEBiC09124</strain>
    </source>
</reference>